<dbReference type="EMBL" id="CAMXCT010000391">
    <property type="protein sequence ID" value="CAI3978157.1"/>
    <property type="molecule type" value="Genomic_DNA"/>
</dbReference>
<organism evidence="2">
    <name type="scientific">Cladocopium goreaui</name>
    <dbReference type="NCBI Taxonomy" id="2562237"/>
    <lineage>
        <taxon>Eukaryota</taxon>
        <taxon>Sar</taxon>
        <taxon>Alveolata</taxon>
        <taxon>Dinophyceae</taxon>
        <taxon>Suessiales</taxon>
        <taxon>Symbiodiniaceae</taxon>
        <taxon>Cladocopium</taxon>
    </lineage>
</organism>
<dbReference type="EMBL" id="CAMXCT030000391">
    <property type="protein sequence ID" value="CAL4765469.1"/>
    <property type="molecule type" value="Genomic_DNA"/>
</dbReference>
<proteinExistence type="predicted"/>
<evidence type="ECO:0000313" key="4">
    <source>
        <dbReference type="Proteomes" id="UP001152797"/>
    </source>
</evidence>
<keyword evidence="4" id="KW-1185">Reference proteome</keyword>
<sequence>MALLTDPETPKPKPTFTPGQMEAASKTPPVVCKHPEVLTRRQQLDAKKNKKDAQEDEPKEDEQKDEAEQPGSDDEPQEVMKKPASRKAGKEKTQPKAKAKGKAKCKAKASPKRKASPKKAPKSRGRKSKEGKGAEDQEDEKDEEEESTPERKDLSKEFKHAAQGKTDPPEPEHKPKRKARKSKNKNKNKEAEKGQGSAEGDAEPPKTRRPRKSKKEDQGNQGDDAEVDVMYDKMMVGVITQTLKEVKSMTVDELKDYLCNKKLDLPNDKCELNVYWTQTAAAVRFKLIPSKPDSSRFSYKIGTWNTRMAAAFISSYLMASWMETQTDDILLEYEEPFGPVMYEMARIKVNANAALEAFTGSG</sequence>
<feature type="compositionally biased region" description="Basic residues" evidence="1">
    <location>
        <begin position="174"/>
        <end position="186"/>
    </location>
</feature>
<evidence type="ECO:0000313" key="3">
    <source>
        <dbReference type="EMBL" id="CAL4765469.1"/>
    </source>
</evidence>
<reference evidence="3 4" key="2">
    <citation type="submission" date="2024-05" db="EMBL/GenBank/DDBJ databases">
        <authorList>
            <person name="Chen Y."/>
            <person name="Shah S."/>
            <person name="Dougan E. K."/>
            <person name="Thang M."/>
            <person name="Chan C."/>
        </authorList>
    </citation>
    <scope>NUCLEOTIDE SEQUENCE [LARGE SCALE GENOMIC DNA]</scope>
</reference>
<feature type="compositionally biased region" description="Acidic residues" evidence="1">
    <location>
        <begin position="54"/>
        <end position="65"/>
    </location>
</feature>
<feature type="compositionally biased region" description="Basic and acidic residues" evidence="1">
    <location>
        <begin position="148"/>
        <end position="160"/>
    </location>
</feature>
<feature type="compositionally biased region" description="Basic and acidic residues" evidence="1">
    <location>
        <begin position="33"/>
        <end position="53"/>
    </location>
</feature>
<dbReference type="EMBL" id="CAMXCT020000391">
    <property type="protein sequence ID" value="CAL1131532.1"/>
    <property type="molecule type" value="Genomic_DNA"/>
</dbReference>
<comment type="caution">
    <text evidence="2">The sequence shown here is derived from an EMBL/GenBank/DDBJ whole genome shotgun (WGS) entry which is preliminary data.</text>
</comment>
<dbReference type="Proteomes" id="UP001152797">
    <property type="component" value="Unassembled WGS sequence"/>
</dbReference>
<evidence type="ECO:0000313" key="2">
    <source>
        <dbReference type="EMBL" id="CAI3978157.1"/>
    </source>
</evidence>
<accession>A0A9P1FL93</accession>
<reference evidence="2" key="1">
    <citation type="submission" date="2022-10" db="EMBL/GenBank/DDBJ databases">
        <authorList>
            <person name="Chen Y."/>
            <person name="Dougan E. K."/>
            <person name="Chan C."/>
            <person name="Rhodes N."/>
            <person name="Thang M."/>
        </authorList>
    </citation>
    <scope>NUCLEOTIDE SEQUENCE</scope>
</reference>
<protein>
    <submittedName>
        <fullName evidence="2">Uncharacterized protein</fullName>
    </submittedName>
</protein>
<feature type="compositionally biased region" description="Acidic residues" evidence="1">
    <location>
        <begin position="136"/>
        <end position="147"/>
    </location>
</feature>
<evidence type="ECO:0000256" key="1">
    <source>
        <dbReference type="SAM" id="MobiDB-lite"/>
    </source>
</evidence>
<dbReference type="AlphaFoldDB" id="A0A9P1FL93"/>
<feature type="compositionally biased region" description="Basic residues" evidence="1">
    <location>
        <begin position="95"/>
        <end position="127"/>
    </location>
</feature>
<feature type="region of interest" description="Disordered" evidence="1">
    <location>
        <begin position="1"/>
        <end position="228"/>
    </location>
</feature>
<gene>
    <name evidence="2" type="ORF">C1SCF055_LOCUS6230</name>
</gene>
<name>A0A9P1FL93_9DINO</name>